<evidence type="ECO:0000256" key="5">
    <source>
        <dbReference type="ARBA" id="ARBA00022915"/>
    </source>
</evidence>
<feature type="active site" description="Proton donor/acceptor" evidence="13">
    <location>
        <position position="153"/>
    </location>
</feature>
<feature type="binding site" evidence="13">
    <location>
        <begin position="121"/>
        <end position="124"/>
    </location>
    <ligand>
        <name>NAD(+)</name>
        <dbReference type="ChEBI" id="CHEBI:57540"/>
    </ligand>
</feature>
<dbReference type="EMBL" id="JAXAFJ010000001">
    <property type="protein sequence ID" value="MDX6805039.1"/>
    <property type="molecule type" value="Genomic_DNA"/>
</dbReference>
<evidence type="ECO:0000256" key="3">
    <source>
        <dbReference type="ARBA" id="ARBA00022605"/>
    </source>
</evidence>
<proteinExistence type="inferred from homology"/>
<evidence type="ECO:0000259" key="15">
    <source>
        <dbReference type="Pfam" id="PF05173"/>
    </source>
</evidence>
<dbReference type="PROSITE" id="PS01298">
    <property type="entry name" value="DAPB"/>
    <property type="match status" value="1"/>
</dbReference>
<keyword evidence="17" id="KW-1185">Reference proteome</keyword>
<evidence type="ECO:0000256" key="10">
    <source>
        <dbReference type="ARBA" id="ARBA00038983"/>
    </source>
</evidence>
<evidence type="ECO:0000256" key="13">
    <source>
        <dbReference type="HAMAP-Rule" id="MF_00102"/>
    </source>
</evidence>
<evidence type="ECO:0000256" key="4">
    <source>
        <dbReference type="ARBA" id="ARBA00022857"/>
    </source>
</evidence>
<dbReference type="Gene3D" id="3.30.360.10">
    <property type="entry name" value="Dihydrodipicolinate Reductase, domain 2"/>
    <property type="match status" value="1"/>
</dbReference>
<comment type="caution">
    <text evidence="13">Was originally thought to be a dihydrodipicolinate reductase (DHDPR), catalyzing the conversion of dihydrodipicolinate to tetrahydrodipicolinate. However, it was shown in E.coli that the substrate of the enzymatic reaction is not dihydrodipicolinate (DHDP) but in fact (2S,4S)-4-hydroxy-2,3,4,5-tetrahydrodipicolinic acid (HTPA), the product released by the DapA-catalyzed reaction.</text>
</comment>
<dbReference type="EC" id="1.17.1.8" evidence="10 13"/>
<dbReference type="SUPFAM" id="SSF51735">
    <property type="entry name" value="NAD(P)-binding Rossmann-fold domains"/>
    <property type="match status" value="1"/>
</dbReference>
<feature type="binding site" evidence="13">
    <location>
        <begin position="163"/>
        <end position="164"/>
    </location>
    <ligand>
        <name>(S)-2,3,4,5-tetrahydrodipicolinate</name>
        <dbReference type="ChEBI" id="CHEBI:16845"/>
    </ligand>
</feature>
<comment type="function">
    <text evidence="13">Catalyzes the conversion of 4-hydroxy-tetrahydrodipicolinate (HTPA) to tetrahydrodipicolinate.</text>
</comment>
<evidence type="ECO:0000256" key="11">
    <source>
        <dbReference type="ARBA" id="ARBA00049080"/>
    </source>
</evidence>
<name>A0ABU4RJL9_9HYPH</name>
<feature type="active site" description="Proton donor" evidence="13">
    <location>
        <position position="157"/>
    </location>
</feature>
<dbReference type="Gene3D" id="3.40.50.720">
    <property type="entry name" value="NAD(P)-binding Rossmann-like Domain"/>
    <property type="match status" value="1"/>
</dbReference>
<comment type="subunit">
    <text evidence="13">Homotetramer.</text>
</comment>
<evidence type="ECO:0000256" key="12">
    <source>
        <dbReference type="ARBA" id="ARBA00049396"/>
    </source>
</evidence>
<dbReference type="HAMAP" id="MF_00102">
    <property type="entry name" value="DapB"/>
    <property type="match status" value="1"/>
</dbReference>
<comment type="catalytic activity">
    <reaction evidence="11 13">
        <text>(S)-2,3,4,5-tetrahydrodipicolinate + NADP(+) + H2O = (2S,4S)-4-hydroxy-2,3,4,5-tetrahydrodipicolinate + NADPH + H(+)</text>
        <dbReference type="Rhea" id="RHEA:35331"/>
        <dbReference type="ChEBI" id="CHEBI:15377"/>
        <dbReference type="ChEBI" id="CHEBI:15378"/>
        <dbReference type="ChEBI" id="CHEBI:16845"/>
        <dbReference type="ChEBI" id="CHEBI:57783"/>
        <dbReference type="ChEBI" id="CHEBI:58349"/>
        <dbReference type="ChEBI" id="CHEBI:67139"/>
        <dbReference type="EC" id="1.17.1.8"/>
    </reaction>
</comment>
<comment type="caution">
    <text evidence="16">The sequence shown here is derived from an EMBL/GenBank/DDBJ whole genome shotgun (WGS) entry which is preliminary data.</text>
</comment>
<dbReference type="CDD" id="cd02274">
    <property type="entry name" value="DHDPR_N"/>
    <property type="match status" value="1"/>
</dbReference>
<organism evidence="16 17">
    <name type="scientific">Terrihabitans rhizophilus</name>
    <dbReference type="NCBI Taxonomy" id="3092662"/>
    <lineage>
        <taxon>Bacteria</taxon>
        <taxon>Pseudomonadati</taxon>
        <taxon>Pseudomonadota</taxon>
        <taxon>Alphaproteobacteria</taxon>
        <taxon>Hyphomicrobiales</taxon>
        <taxon>Terrihabitans</taxon>
    </lineage>
</organism>
<keyword evidence="4 13" id="KW-0521">NADP</keyword>
<dbReference type="Proteomes" id="UP001274321">
    <property type="component" value="Unassembled WGS sequence"/>
</dbReference>
<keyword evidence="2 13" id="KW-0963">Cytoplasm</keyword>
<feature type="domain" description="Dihydrodipicolinate reductase C-terminal" evidence="15">
    <location>
        <begin position="127"/>
        <end position="262"/>
    </location>
</feature>
<dbReference type="SUPFAM" id="SSF55347">
    <property type="entry name" value="Glyceraldehyde-3-phosphate dehydrogenase-like, C-terminal domain"/>
    <property type="match status" value="1"/>
</dbReference>
<dbReference type="InterPro" id="IPR036291">
    <property type="entry name" value="NAD(P)-bd_dom_sf"/>
</dbReference>
<dbReference type="InterPro" id="IPR023940">
    <property type="entry name" value="DHDPR_bac"/>
</dbReference>
<evidence type="ECO:0000313" key="16">
    <source>
        <dbReference type="EMBL" id="MDX6805039.1"/>
    </source>
</evidence>
<dbReference type="GO" id="GO:0008839">
    <property type="term" value="F:4-hydroxy-tetrahydrodipicolinate reductase"/>
    <property type="evidence" value="ECO:0007669"/>
    <property type="project" value="UniProtKB-EC"/>
</dbReference>
<reference evidence="16 17" key="1">
    <citation type="submission" date="2023-11" db="EMBL/GenBank/DDBJ databases">
        <authorList>
            <person name="Bao R."/>
        </authorList>
    </citation>
    <scope>NUCLEOTIDE SEQUENCE [LARGE SCALE GENOMIC DNA]</scope>
    <source>
        <strain evidence="16 17">PJ23</strain>
    </source>
</reference>
<gene>
    <name evidence="13 16" type="primary">dapB</name>
    <name evidence="16" type="ORF">SCD90_03080</name>
</gene>
<keyword evidence="7 13" id="KW-0520">NAD</keyword>
<evidence type="ECO:0000256" key="9">
    <source>
        <dbReference type="ARBA" id="ARBA00037922"/>
    </source>
</evidence>
<dbReference type="NCBIfam" id="TIGR00036">
    <property type="entry name" value="dapB"/>
    <property type="match status" value="1"/>
</dbReference>
<dbReference type="PIRSF" id="PIRSF000161">
    <property type="entry name" value="DHPR"/>
    <property type="match status" value="1"/>
</dbReference>
<dbReference type="PANTHER" id="PTHR20836:SF0">
    <property type="entry name" value="4-HYDROXY-TETRAHYDRODIPICOLINATE REDUCTASE 1, CHLOROPLASTIC-RELATED"/>
    <property type="match status" value="1"/>
</dbReference>
<comment type="similarity">
    <text evidence="1 13">Belongs to the DapB family.</text>
</comment>
<evidence type="ECO:0000313" key="17">
    <source>
        <dbReference type="Proteomes" id="UP001274321"/>
    </source>
</evidence>
<evidence type="ECO:0000256" key="6">
    <source>
        <dbReference type="ARBA" id="ARBA00023002"/>
    </source>
</evidence>
<sequence>MRLVVVGAGGRMGRELMRAVLDNADCTLAGAIEREGSPLLGQDAGTLSGLAPCGVNVTDDPLPLFASAQGVLDFTSPAASVEFVALAAQARLVHVIGTTGFADADLARIQAAARHAVVVRSGNMSLGVNLLAALVRQAATALPGFDLEILEMHHRHKVDAPSGTALLLGEAAAEGREVALGDVSVRSRDGHTGARVPGSIGFATLRGGSVIGEHSVILAGEGERIVLSHAAGDRAIFARGAVHAALWARGRNPGQYSMTDVLGLADPVR</sequence>
<keyword evidence="5 13" id="KW-0220">Diaminopimelate biosynthesis</keyword>
<feature type="binding site" evidence="13">
    <location>
        <begin position="97"/>
        <end position="99"/>
    </location>
    <ligand>
        <name>NAD(+)</name>
        <dbReference type="ChEBI" id="CHEBI:57540"/>
    </ligand>
</feature>
<dbReference type="InterPro" id="IPR022663">
    <property type="entry name" value="DapB_C"/>
</dbReference>
<evidence type="ECO:0000256" key="1">
    <source>
        <dbReference type="ARBA" id="ARBA00006642"/>
    </source>
</evidence>
<dbReference type="InterPro" id="IPR022664">
    <property type="entry name" value="DapB_N_CS"/>
</dbReference>
<evidence type="ECO:0000256" key="8">
    <source>
        <dbReference type="ARBA" id="ARBA00023154"/>
    </source>
</evidence>
<feature type="binding site" evidence="13">
    <location>
        <position position="154"/>
    </location>
    <ligand>
        <name>(S)-2,3,4,5-tetrahydrodipicolinate</name>
        <dbReference type="ChEBI" id="CHEBI:16845"/>
    </ligand>
</feature>
<evidence type="ECO:0000256" key="7">
    <source>
        <dbReference type="ARBA" id="ARBA00023027"/>
    </source>
</evidence>
<accession>A0ABU4RJL9</accession>
<protein>
    <recommendedName>
        <fullName evidence="10 13">4-hydroxy-tetrahydrodipicolinate reductase</fullName>
        <shortName evidence="13">HTPA reductase</shortName>
        <ecNumber evidence="10 13">1.17.1.8</ecNumber>
    </recommendedName>
</protein>
<keyword evidence="3 13" id="KW-0028">Amino-acid biosynthesis</keyword>
<dbReference type="Pfam" id="PF05173">
    <property type="entry name" value="DapB_C"/>
    <property type="match status" value="1"/>
</dbReference>
<comment type="pathway">
    <text evidence="9 13">Amino-acid biosynthesis; L-lysine biosynthesis via DAP pathway; (S)-tetrahydrodipicolinate from L-aspartate: step 4/4.</text>
</comment>
<comment type="catalytic activity">
    <reaction evidence="12 13">
        <text>(S)-2,3,4,5-tetrahydrodipicolinate + NAD(+) + H2O = (2S,4S)-4-hydroxy-2,3,4,5-tetrahydrodipicolinate + NADH + H(+)</text>
        <dbReference type="Rhea" id="RHEA:35323"/>
        <dbReference type="ChEBI" id="CHEBI:15377"/>
        <dbReference type="ChEBI" id="CHEBI:15378"/>
        <dbReference type="ChEBI" id="CHEBI:16845"/>
        <dbReference type="ChEBI" id="CHEBI:57540"/>
        <dbReference type="ChEBI" id="CHEBI:57945"/>
        <dbReference type="ChEBI" id="CHEBI:67139"/>
        <dbReference type="EC" id="1.17.1.8"/>
    </reaction>
</comment>
<evidence type="ECO:0000256" key="2">
    <source>
        <dbReference type="ARBA" id="ARBA00022490"/>
    </source>
</evidence>
<feature type="binding site" evidence="13">
    <location>
        <position position="33"/>
    </location>
    <ligand>
        <name>NAD(+)</name>
        <dbReference type="ChEBI" id="CHEBI:57540"/>
    </ligand>
</feature>
<feature type="binding site" evidence="13">
    <location>
        <begin position="7"/>
        <end position="12"/>
    </location>
    <ligand>
        <name>NAD(+)</name>
        <dbReference type="ChEBI" id="CHEBI:57540"/>
    </ligand>
</feature>
<dbReference type="PANTHER" id="PTHR20836">
    <property type="entry name" value="DIHYDRODIPICOLINATE REDUCTASE"/>
    <property type="match status" value="1"/>
</dbReference>
<feature type="domain" description="Dihydrodipicolinate reductase N-terminal" evidence="14">
    <location>
        <begin position="1"/>
        <end position="124"/>
    </location>
</feature>
<feature type="binding site" evidence="13">
    <location>
        <position position="34"/>
    </location>
    <ligand>
        <name>NADP(+)</name>
        <dbReference type="ChEBI" id="CHEBI:58349"/>
    </ligand>
</feature>
<keyword evidence="8 13" id="KW-0457">Lysine biosynthesis</keyword>
<evidence type="ECO:0000259" key="14">
    <source>
        <dbReference type="Pfam" id="PF01113"/>
    </source>
</evidence>
<dbReference type="Pfam" id="PF01113">
    <property type="entry name" value="DapB_N"/>
    <property type="match status" value="1"/>
</dbReference>
<dbReference type="InterPro" id="IPR000846">
    <property type="entry name" value="DapB_N"/>
</dbReference>
<keyword evidence="6 13" id="KW-0560">Oxidoreductase</keyword>
<comment type="subcellular location">
    <subcellularLocation>
        <location evidence="13">Cytoplasm</location>
    </subcellularLocation>
</comment>